<feature type="region of interest" description="Disordered" evidence="2">
    <location>
        <begin position="480"/>
        <end position="507"/>
    </location>
</feature>
<feature type="region of interest" description="Disordered" evidence="2">
    <location>
        <begin position="266"/>
        <end position="292"/>
    </location>
</feature>
<dbReference type="SUPFAM" id="SSF56672">
    <property type="entry name" value="DNA/RNA polymerases"/>
    <property type="match status" value="1"/>
</dbReference>
<dbReference type="InterPro" id="IPR043502">
    <property type="entry name" value="DNA/RNA_pol_sf"/>
</dbReference>
<feature type="compositionally biased region" description="Basic and acidic residues" evidence="2">
    <location>
        <begin position="582"/>
        <end position="591"/>
    </location>
</feature>
<feature type="compositionally biased region" description="Basic residues" evidence="2">
    <location>
        <begin position="142"/>
        <end position="151"/>
    </location>
</feature>
<feature type="domain" description="CCHC-type" evidence="3">
    <location>
        <begin position="545"/>
        <end position="561"/>
    </location>
</feature>
<feature type="coiled-coil region" evidence="1">
    <location>
        <begin position="371"/>
        <end position="425"/>
    </location>
</feature>
<sequence length="1106" mass="126583">MCQYLHLHKSYIFMEVGLSKLDDAALAETDEASLTNNAPMFLFDRATYGMDGMQVENIMDPGRASLMKGLLTYISTMNKQNTFGWILETKDVLTYKINKYTKHRKDPPPLADQIHGASTIDSTPDKFSRVASSNQLNQGQNHRTKPSKRTKMSISGQQGALTRATNAVNAIVEETTAKIVFWKESSEDTIITQKNDMEEAEHLLRAKAETLDSTMTKFALLVDKLDDEDQESIDAAEVILEKGNEAMDKYHEALDQLTFQIRRVTPKPAPAPQVPQAASTTSQEGAPAPADQVNGSRTIQIIERQQLPKIPKFRGNSWEFSNFWALFEEVMEQSDWSELVKFNKLLESLEGDPRMIVSKYISSENKFKMAVEHLKRRYDDKEAIIAELTKQLQNEKASSQSTKDQRQLLDRILCLTTQLKDLKENMESRMLKDGIIGKFSIRIREAVFKKKKKSDGEWTMAKILEDLEVIITNEEELNRYMGREDAQRPKNSNNDSKGDHRRDSQQTDKKQYPCYFCKKEDHRSANCRTISNLKERSSILEKDGRCLKCMQKGHKKDACKSNRKCFICNSPDHNTVLCNQSKDRQKTEAKDKSHHPPTQKTKTQAAAVAQRGREECDDAYHFVSSKVNIASTEEGGQETFIPTIQAMAFNPRGDSWSPVCLMIDSGSNQSYVRDQLVEDWSLPKNGSTEQATRVFGSSEAETQWHNHTEIQILTEDNRVVDMDLLTTPHLAGSISKCQLSPEDMRTILKNKWTINEDSFQTRTEPDILLGRDYISQIVEGQMDTLPSGISLLNTKMGWTTMGRTKGIKKLDNQQICMTVQSVDMARIIEDNQKLDMQMKSPNEFTGPLSQEQTEEDKKTLEFFEETIEKRDNGYYVRLPLIEDAPQLPDNFGIAISRLQKVQGQYSEDVLQKMEDVFQEQEARGYIERVSFVRGDQTGRIHYNPCQPVITPHKTTTKCRVVVDGSSHQRNQPSLNDIIKKGPVILPDIVDMLIRFRAGSTVIISDVEKAFLQVFLHEDDRDFTRVLWLKVSSSERLPQGRVQKSRTMKKLQDMKTTLEKKTPTTEKNRTRIRIKKLPIMETQRILKKKTLKTTKRNLSKMTRRRTS</sequence>
<dbReference type="Proteomes" id="UP000230233">
    <property type="component" value="Chromosome I"/>
</dbReference>
<evidence type="ECO:0000259" key="3">
    <source>
        <dbReference type="SMART" id="SM00343"/>
    </source>
</evidence>
<gene>
    <name evidence="4" type="primary">Cnig_chr_I.g2861</name>
    <name evidence="4" type="ORF">B9Z55_002861</name>
</gene>
<dbReference type="STRING" id="1611254.A0A2G5VMS1"/>
<dbReference type="PANTHER" id="PTHR47331:SF4">
    <property type="entry name" value="PEPTIDASE S1 DOMAIN-CONTAINING PROTEIN"/>
    <property type="match status" value="1"/>
</dbReference>
<protein>
    <recommendedName>
        <fullName evidence="3">CCHC-type domain-containing protein</fullName>
    </recommendedName>
</protein>
<dbReference type="Pfam" id="PF03564">
    <property type="entry name" value="DUF1759"/>
    <property type="match status" value="1"/>
</dbReference>
<keyword evidence="5" id="KW-1185">Reference proteome</keyword>
<feature type="compositionally biased region" description="Polar residues" evidence="2">
    <location>
        <begin position="132"/>
        <end position="141"/>
    </location>
</feature>
<name>A0A2G5VMS1_9PELO</name>
<dbReference type="OrthoDB" id="5866796at2759"/>
<dbReference type="SMART" id="SM00343">
    <property type="entry name" value="ZnF_C2HC"/>
    <property type="match status" value="3"/>
</dbReference>
<feature type="domain" description="CCHC-type" evidence="3">
    <location>
        <begin position="564"/>
        <end position="580"/>
    </location>
</feature>
<evidence type="ECO:0000313" key="4">
    <source>
        <dbReference type="EMBL" id="PIC52971.1"/>
    </source>
</evidence>
<reference evidence="5" key="1">
    <citation type="submission" date="2017-10" db="EMBL/GenBank/DDBJ databases">
        <title>Rapid genome shrinkage in a self-fertile nematode reveals novel sperm competition proteins.</title>
        <authorList>
            <person name="Yin D."/>
            <person name="Schwarz E.M."/>
            <person name="Thomas C.G."/>
            <person name="Felde R.L."/>
            <person name="Korf I.F."/>
            <person name="Cutter A.D."/>
            <person name="Schartner C.M."/>
            <person name="Ralston E.J."/>
            <person name="Meyer B.J."/>
            <person name="Haag E.S."/>
        </authorList>
    </citation>
    <scope>NUCLEOTIDE SEQUENCE [LARGE SCALE GENOMIC DNA]</scope>
    <source>
        <strain evidence="5">JU1422</strain>
    </source>
</reference>
<feature type="region of interest" description="Disordered" evidence="2">
    <location>
        <begin position="132"/>
        <end position="159"/>
    </location>
</feature>
<evidence type="ECO:0000256" key="1">
    <source>
        <dbReference type="SAM" id="Coils"/>
    </source>
</evidence>
<dbReference type="EMBL" id="PDUG01000001">
    <property type="protein sequence ID" value="PIC52971.1"/>
    <property type="molecule type" value="Genomic_DNA"/>
</dbReference>
<dbReference type="InterPro" id="IPR001878">
    <property type="entry name" value="Znf_CCHC"/>
</dbReference>
<feature type="region of interest" description="Disordered" evidence="2">
    <location>
        <begin position="582"/>
        <end position="605"/>
    </location>
</feature>
<keyword evidence="1" id="KW-0175">Coiled coil</keyword>
<dbReference type="AlphaFoldDB" id="A0A2G5VMS1"/>
<dbReference type="GO" id="GO:0008270">
    <property type="term" value="F:zinc ion binding"/>
    <property type="evidence" value="ECO:0007669"/>
    <property type="project" value="InterPro"/>
</dbReference>
<organism evidence="4 5">
    <name type="scientific">Caenorhabditis nigoni</name>
    <dbReference type="NCBI Taxonomy" id="1611254"/>
    <lineage>
        <taxon>Eukaryota</taxon>
        <taxon>Metazoa</taxon>
        <taxon>Ecdysozoa</taxon>
        <taxon>Nematoda</taxon>
        <taxon>Chromadorea</taxon>
        <taxon>Rhabditida</taxon>
        <taxon>Rhabditina</taxon>
        <taxon>Rhabditomorpha</taxon>
        <taxon>Rhabditoidea</taxon>
        <taxon>Rhabditidae</taxon>
        <taxon>Peloderinae</taxon>
        <taxon>Caenorhabditis</taxon>
    </lineage>
</organism>
<accession>A0A2G5VMS1</accession>
<dbReference type="PANTHER" id="PTHR47331">
    <property type="entry name" value="PHD-TYPE DOMAIN-CONTAINING PROTEIN"/>
    <property type="match status" value="1"/>
</dbReference>
<dbReference type="InterPro" id="IPR005312">
    <property type="entry name" value="DUF1759"/>
</dbReference>
<evidence type="ECO:0000313" key="5">
    <source>
        <dbReference type="Proteomes" id="UP000230233"/>
    </source>
</evidence>
<feature type="compositionally biased region" description="Basic and acidic residues" evidence="2">
    <location>
        <begin position="496"/>
        <end position="507"/>
    </location>
</feature>
<evidence type="ECO:0000256" key="2">
    <source>
        <dbReference type="SAM" id="MobiDB-lite"/>
    </source>
</evidence>
<dbReference type="GO" id="GO:0003676">
    <property type="term" value="F:nucleic acid binding"/>
    <property type="evidence" value="ECO:0007669"/>
    <property type="project" value="InterPro"/>
</dbReference>
<proteinExistence type="predicted"/>
<comment type="caution">
    <text evidence="4">The sequence shown here is derived from an EMBL/GenBank/DDBJ whole genome shotgun (WGS) entry which is preliminary data.</text>
</comment>
<feature type="domain" description="CCHC-type" evidence="3">
    <location>
        <begin position="513"/>
        <end position="529"/>
    </location>
</feature>